<sequence length="64" mass="6306">MISGTTLHLTTAGLLGVALDTIIRSSAGTIAAPVGIHLALPGPAALLPTDWARLTTPCATATTA</sequence>
<evidence type="ECO:0000313" key="1">
    <source>
        <dbReference type="EMBL" id="AXE81765.1"/>
    </source>
</evidence>
<dbReference type="RefSeq" id="WP_114248170.1">
    <property type="nucleotide sequence ID" value="NZ_CP027306.1"/>
</dbReference>
<reference evidence="1 2" key="1">
    <citation type="journal article" date="2018" name="Front. Microbiol.">
        <title>Genome Sequencing of Streptomyces atratus SCSIOZH16 and Activation Production of Nocardamine via Metabolic Engineering.</title>
        <authorList>
            <person name="Li Y."/>
            <person name="Zhang C."/>
            <person name="Liu C."/>
            <person name="Ju J."/>
            <person name="Ma J."/>
        </authorList>
    </citation>
    <scope>NUCLEOTIDE SEQUENCE [LARGE SCALE GENOMIC DNA]</scope>
    <source>
        <strain evidence="1 2">SCSIO_ZH16</strain>
    </source>
</reference>
<dbReference type="EMBL" id="CP027306">
    <property type="protein sequence ID" value="AXE81765.1"/>
    <property type="molecule type" value="Genomic_DNA"/>
</dbReference>
<dbReference type="AlphaFoldDB" id="A0A2Z5JQT3"/>
<dbReference type="KEGG" id="sata:C5746_37955"/>
<protein>
    <submittedName>
        <fullName evidence="1">Uncharacterized protein</fullName>
    </submittedName>
</protein>
<name>A0A2Z5JQT3_STRAR</name>
<gene>
    <name evidence="1" type="ORF">C5746_37955</name>
</gene>
<dbReference type="GeneID" id="95524105"/>
<proteinExistence type="predicted"/>
<evidence type="ECO:0000313" key="2">
    <source>
        <dbReference type="Proteomes" id="UP000252698"/>
    </source>
</evidence>
<dbReference type="Proteomes" id="UP000252698">
    <property type="component" value="Chromosome"/>
</dbReference>
<organism evidence="1 2">
    <name type="scientific">Streptomyces atratus</name>
    <dbReference type="NCBI Taxonomy" id="1893"/>
    <lineage>
        <taxon>Bacteria</taxon>
        <taxon>Bacillati</taxon>
        <taxon>Actinomycetota</taxon>
        <taxon>Actinomycetes</taxon>
        <taxon>Kitasatosporales</taxon>
        <taxon>Streptomycetaceae</taxon>
        <taxon>Streptomyces</taxon>
    </lineage>
</organism>
<accession>A0A2Z5JQT3</accession>